<sequence>MFIFVVKPMGTCRGWGSSRSVALLSAPPEAQCAAPGGPHPVAPHGAGAEGGPLEGLDYYTLSVYMDGVERPLASTELALSVKNSCQPGAYCFVYHPIQDPGKQPGRICPSDPPPALPTESFFAADEVTVEPEAEEEDSLISL</sequence>
<dbReference type="EMBL" id="CADEAL010000520">
    <property type="protein sequence ID" value="CAB1421366.1"/>
    <property type="molecule type" value="Genomic_DNA"/>
</dbReference>
<accession>A0A9N7YD68</accession>
<protein>
    <submittedName>
        <fullName evidence="1">Uncharacterized protein</fullName>
    </submittedName>
</protein>
<comment type="caution">
    <text evidence="1">The sequence shown here is derived from an EMBL/GenBank/DDBJ whole genome shotgun (WGS) entry which is preliminary data.</text>
</comment>
<dbReference type="Proteomes" id="UP001153269">
    <property type="component" value="Unassembled WGS sequence"/>
</dbReference>
<gene>
    <name evidence="1" type="ORF">PLEPLA_LOCUS9248</name>
</gene>
<proteinExistence type="predicted"/>
<organism evidence="1 2">
    <name type="scientific">Pleuronectes platessa</name>
    <name type="common">European plaice</name>
    <dbReference type="NCBI Taxonomy" id="8262"/>
    <lineage>
        <taxon>Eukaryota</taxon>
        <taxon>Metazoa</taxon>
        <taxon>Chordata</taxon>
        <taxon>Craniata</taxon>
        <taxon>Vertebrata</taxon>
        <taxon>Euteleostomi</taxon>
        <taxon>Actinopterygii</taxon>
        <taxon>Neopterygii</taxon>
        <taxon>Teleostei</taxon>
        <taxon>Neoteleostei</taxon>
        <taxon>Acanthomorphata</taxon>
        <taxon>Carangaria</taxon>
        <taxon>Pleuronectiformes</taxon>
        <taxon>Pleuronectoidei</taxon>
        <taxon>Pleuronectidae</taxon>
        <taxon>Pleuronectes</taxon>
    </lineage>
</organism>
<dbReference type="AlphaFoldDB" id="A0A9N7YD68"/>
<evidence type="ECO:0000313" key="1">
    <source>
        <dbReference type="EMBL" id="CAB1421366.1"/>
    </source>
</evidence>
<reference evidence="1" key="1">
    <citation type="submission" date="2020-03" db="EMBL/GenBank/DDBJ databases">
        <authorList>
            <person name="Weist P."/>
        </authorList>
    </citation>
    <scope>NUCLEOTIDE SEQUENCE</scope>
</reference>
<keyword evidence="2" id="KW-1185">Reference proteome</keyword>
<evidence type="ECO:0000313" key="2">
    <source>
        <dbReference type="Proteomes" id="UP001153269"/>
    </source>
</evidence>
<name>A0A9N7YD68_PLEPL</name>